<keyword evidence="2" id="KW-1185">Reference proteome</keyword>
<dbReference type="AlphaFoldDB" id="A0AAU9JXH9"/>
<proteinExistence type="predicted"/>
<protein>
    <submittedName>
        <fullName evidence="1">Uncharacterized protein</fullName>
    </submittedName>
</protein>
<dbReference type="EMBL" id="CAJZBQ010000052">
    <property type="protein sequence ID" value="CAG9330694.1"/>
    <property type="molecule type" value="Genomic_DNA"/>
</dbReference>
<accession>A0AAU9JXH9</accession>
<reference evidence="1" key="1">
    <citation type="submission" date="2021-09" db="EMBL/GenBank/DDBJ databases">
        <authorList>
            <consortium name="AG Swart"/>
            <person name="Singh M."/>
            <person name="Singh A."/>
            <person name="Seah K."/>
            <person name="Emmerich C."/>
        </authorList>
    </citation>
    <scope>NUCLEOTIDE SEQUENCE</scope>
    <source>
        <strain evidence="1">ATCC30299</strain>
    </source>
</reference>
<name>A0AAU9JXH9_9CILI</name>
<sequence>MANKKATTAAQQQEKYMHDMKKNPQIIQIANGTEFKGEFENLIKQNNIQLIHSYAISSSKPRLRWKSQ</sequence>
<comment type="caution">
    <text evidence="1">The sequence shown here is derived from an EMBL/GenBank/DDBJ whole genome shotgun (WGS) entry which is preliminary data.</text>
</comment>
<organism evidence="1 2">
    <name type="scientific">Blepharisma stoltei</name>
    <dbReference type="NCBI Taxonomy" id="1481888"/>
    <lineage>
        <taxon>Eukaryota</taxon>
        <taxon>Sar</taxon>
        <taxon>Alveolata</taxon>
        <taxon>Ciliophora</taxon>
        <taxon>Postciliodesmatophora</taxon>
        <taxon>Heterotrichea</taxon>
        <taxon>Heterotrichida</taxon>
        <taxon>Blepharismidae</taxon>
        <taxon>Blepharisma</taxon>
    </lineage>
</organism>
<evidence type="ECO:0000313" key="2">
    <source>
        <dbReference type="Proteomes" id="UP001162131"/>
    </source>
</evidence>
<evidence type="ECO:0000313" key="1">
    <source>
        <dbReference type="EMBL" id="CAG9330694.1"/>
    </source>
</evidence>
<dbReference type="Proteomes" id="UP001162131">
    <property type="component" value="Unassembled WGS sequence"/>
</dbReference>
<gene>
    <name evidence="1" type="ORF">BSTOLATCC_MIC52110</name>
</gene>